<dbReference type="SUPFAM" id="SSF57701">
    <property type="entry name" value="Zn2/Cys6 DNA-binding domain"/>
    <property type="match status" value="1"/>
</dbReference>
<sequence length="425" mass="46806">MLGYISSTRKKSCRQCVKAKRRCDLGYPCCKRCSTKALDCAYPNAEAHHRAEVVIKATPNQPQPATRTASTNSALDATCLDFGAPMEPAMSGLETTKEWDGWCASMGLGIMGGSETDLDERIDPSILLSSCESDGSSPPDNTWPALDTTGGSSGQQMSSVAAFDDALQLYSTSSDSTASGSRSPSPTAIHTALLPEIWAPSYLNPFQVRYIVAAFRSFVPALAKNGHNSFIHSQFKIAALIASSHTWTLEEHLAAVQAMIVYQTIMLFDPSLKQQASAAPHNDLLALWAAHLWKRSFTTPIPLPECHSSWVFYESLRRTVLMSVVLRGGWHCITHAGICNQVPVLARLPLSTDEQLWTENENNFMSRTPCDRKKKNLMTYGEWAQTWTPGRDDPALLSDFQRMLLVACRGKEDPRLFFKDATSFG</sequence>
<keyword evidence="1" id="KW-0805">Transcription regulation</keyword>
<evidence type="ECO:0000256" key="2">
    <source>
        <dbReference type="ARBA" id="ARBA00023125"/>
    </source>
</evidence>
<evidence type="ECO:0000256" key="1">
    <source>
        <dbReference type="ARBA" id="ARBA00023015"/>
    </source>
</evidence>
<dbReference type="AlphaFoldDB" id="A0A9W4XS96"/>
<dbReference type="EMBL" id="CAOQHR010000006">
    <property type="protein sequence ID" value="CAI6335691.1"/>
    <property type="molecule type" value="Genomic_DNA"/>
</dbReference>
<dbReference type="GO" id="GO:0008270">
    <property type="term" value="F:zinc ion binding"/>
    <property type="evidence" value="ECO:0007669"/>
    <property type="project" value="InterPro"/>
</dbReference>
<name>A0A9W4XS96_9PLEO</name>
<dbReference type="InterPro" id="IPR036864">
    <property type="entry name" value="Zn2-C6_fun-type_DNA-bd_sf"/>
</dbReference>
<gene>
    <name evidence="7" type="ORF">PDIGIT_LOCUS8776</name>
</gene>
<dbReference type="Proteomes" id="UP001152607">
    <property type="component" value="Unassembled WGS sequence"/>
</dbReference>
<dbReference type="InterPro" id="IPR050675">
    <property type="entry name" value="OAF3"/>
</dbReference>
<evidence type="ECO:0000256" key="3">
    <source>
        <dbReference type="ARBA" id="ARBA00023163"/>
    </source>
</evidence>
<dbReference type="GO" id="GO:0045944">
    <property type="term" value="P:positive regulation of transcription by RNA polymerase II"/>
    <property type="evidence" value="ECO:0007669"/>
    <property type="project" value="TreeGrafter"/>
</dbReference>
<feature type="domain" description="Zn(2)-C6 fungal-type" evidence="6">
    <location>
        <begin position="12"/>
        <end position="42"/>
    </location>
</feature>
<accession>A0A9W4XS96</accession>
<keyword evidence="2" id="KW-0238">DNA-binding</keyword>
<keyword evidence="4" id="KW-0539">Nucleus</keyword>
<reference evidence="7" key="1">
    <citation type="submission" date="2023-01" db="EMBL/GenBank/DDBJ databases">
        <authorList>
            <person name="Van Ghelder C."/>
            <person name="Rancurel C."/>
        </authorList>
    </citation>
    <scope>NUCLEOTIDE SEQUENCE</scope>
    <source>
        <strain evidence="7">CNCM I-4278</strain>
    </source>
</reference>
<keyword evidence="8" id="KW-1185">Reference proteome</keyword>
<dbReference type="OrthoDB" id="4216928at2759"/>
<dbReference type="PANTHER" id="PTHR31069">
    <property type="entry name" value="OLEATE-ACTIVATED TRANSCRIPTION FACTOR 1-RELATED"/>
    <property type="match status" value="1"/>
</dbReference>
<dbReference type="GO" id="GO:0000978">
    <property type="term" value="F:RNA polymerase II cis-regulatory region sequence-specific DNA binding"/>
    <property type="evidence" value="ECO:0007669"/>
    <property type="project" value="TreeGrafter"/>
</dbReference>
<dbReference type="GO" id="GO:0000981">
    <property type="term" value="F:DNA-binding transcription factor activity, RNA polymerase II-specific"/>
    <property type="evidence" value="ECO:0007669"/>
    <property type="project" value="InterPro"/>
</dbReference>
<protein>
    <recommendedName>
        <fullName evidence="6">Zn(2)-C6 fungal-type domain-containing protein</fullName>
    </recommendedName>
</protein>
<proteinExistence type="predicted"/>
<dbReference type="PROSITE" id="PS50048">
    <property type="entry name" value="ZN2_CY6_FUNGAL_2"/>
    <property type="match status" value="1"/>
</dbReference>
<comment type="caution">
    <text evidence="7">The sequence shown here is derived from an EMBL/GenBank/DDBJ whole genome shotgun (WGS) entry which is preliminary data.</text>
</comment>
<feature type="region of interest" description="Disordered" evidence="5">
    <location>
        <begin position="128"/>
        <end position="157"/>
    </location>
</feature>
<dbReference type="GO" id="GO:0005634">
    <property type="term" value="C:nucleus"/>
    <property type="evidence" value="ECO:0007669"/>
    <property type="project" value="TreeGrafter"/>
</dbReference>
<keyword evidence="3" id="KW-0804">Transcription</keyword>
<dbReference type="CDD" id="cd00067">
    <property type="entry name" value="GAL4"/>
    <property type="match status" value="1"/>
</dbReference>
<evidence type="ECO:0000313" key="8">
    <source>
        <dbReference type="Proteomes" id="UP001152607"/>
    </source>
</evidence>
<organism evidence="7 8">
    <name type="scientific">Periconia digitata</name>
    <dbReference type="NCBI Taxonomy" id="1303443"/>
    <lineage>
        <taxon>Eukaryota</taxon>
        <taxon>Fungi</taxon>
        <taxon>Dikarya</taxon>
        <taxon>Ascomycota</taxon>
        <taxon>Pezizomycotina</taxon>
        <taxon>Dothideomycetes</taxon>
        <taxon>Pleosporomycetidae</taxon>
        <taxon>Pleosporales</taxon>
        <taxon>Massarineae</taxon>
        <taxon>Periconiaceae</taxon>
        <taxon>Periconia</taxon>
    </lineage>
</organism>
<evidence type="ECO:0000256" key="4">
    <source>
        <dbReference type="ARBA" id="ARBA00023242"/>
    </source>
</evidence>
<dbReference type="InterPro" id="IPR001138">
    <property type="entry name" value="Zn2Cys6_DnaBD"/>
</dbReference>
<evidence type="ECO:0000313" key="7">
    <source>
        <dbReference type="EMBL" id="CAI6335691.1"/>
    </source>
</evidence>
<dbReference type="PANTHER" id="PTHR31069:SF12">
    <property type="entry name" value="TRANSCRIPTION FACTOR DOMAIN-CONTAINING PROTEIN"/>
    <property type="match status" value="1"/>
</dbReference>
<feature type="compositionally biased region" description="Polar residues" evidence="5">
    <location>
        <begin position="128"/>
        <end position="140"/>
    </location>
</feature>
<evidence type="ECO:0000256" key="5">
    <source>
        <dbReference type="SAM" id="MobiDB-lite"/>
    </source>
</evidence>
<evidence type="ECO:0000259" key="6">
    <source>
        <dbReference type="PROSITE" id="PS50048"/>
    </source>
</evidence>